<organism evidence="1">
    <name type="scientific">Anopheles atroparvus</name>
    <name type="common">European mosquito</name>
    <dbReference type="NCBI Taxonomy" id="41427"/>
    <lineage>
        <taxon>Eukaryota</taxon>
        <taxon>Metazoa</taxon>
        <taxon>Ecdysozoa</taxon>
        <taxon>Arthropoda</taxon>
        <taxon>Hexapoda</taxon>
        <taxon>Insecta</taxon>
        <taxon>Pterygota</taxon>
        <taxon>Neoptera</taxon>
        <taxon>Endopterygota</taxon>
        <taxon>Diptera</taxon>
        <taxon>Nematocera</taxon>
        <taxon>Culicoidea</taxon>
        <taxon>Culicidae</taxon>
        <taxon>Anophelinae</taxon>
        <taxon>Anopheles</taxon>
    </lineage>
</organism>
<dbReference type="VEuPathDB" id="VectorBase:AATE004506"/>
<dbReference type="EnsemblMetazoa" id="AATE004506-RA">
    <property type="protein sequence ID" value="AATE004506-PA.1"/>
    <property type="gene ID" value="AATE004506"/>
</dbReference>
<reference evidence="1" key="1">
    <citation type="submission" date="2022-08" db="UniProtKB">
        <authorList>
            <consortium name="EnsemblMetazoa"/>
        </authorList>
    </citation>
    <scope>IDENTIFICATION</scope>
    <source>
        <strain evidence="1">EBRO</strain>
    </source>
</reference>
<name>A0A182IS77_ANOAO</name>
<proteinExistence type="predicted"/>
<accession>A0A182IS77</accession>
<sequence>MCFGSSLLLLLLLLLLVADSLFGISPGFWSATSDLSTVPPPSPISPSTLRNCHVSAFPFSDAPLGHGCLLSGAIFTKPRNPVRRKQSETEFFMKILGAIVAQDDDILRCRCRQFVRDSPAIG</sequence>
<evidence type="ECO:0000313" key="1">
    <source>
        <dbReference type="EnsemblMetazoa" id="AATE004506-PA.1"/>
    </source>
</evidence>
<protein>
    <submittedName>
        <fullName evidence="1">Uncharacterized protein</fullName>
    </submittedName>
</protein>
<dbReference type="AlphaFoldDB" id="A0A182IS77"/>